<dbReference type="RefSeq" id="WP_165876405.1">
    <property type="nucleotide sequence ID" value="NZ_JAOQNU010000012.1"/>
</dbReference>
<evidence type="ECO:0000313" key="5">
    <source>
        <dbReference type="EMBL" id="TCP63960.1"/>
    </source>
</evidence>
<feature type="domain" description="ABC transporter" evidence="4">
    <location>
        <begin position="2"/>
        <end position="226"/>
    </location>
</feature>
<dbReference type="GO" id="GO:0005524">
    <property type="term" value="F:ATP binding"/>
    <property type="evidence" value="ECO:0007669"/>
    <property type="project" value="UniProtKB-KW"/>
</dbReference>
<gene>
    <name evidence="5" type="ORF">EDD73_11310</name>
</gene>
<keyword evidence="3 5" id="KW-0067">ATP-binding</keyword>
<dbReference type="FunFam" id="3.40.50.300:FF:000032">
    <property type="entry name" value="Export ABC transporter ATP-binding protein"/>
    <property type="match status" value="1"/>
</dbReference>
<dbReference type="InterPro" id="IPR003593">
    <property type="entry name" value="AAA+_ATPase"/>
</dbReference>
<dbReference type="SUPFAM" id="SSF52540">
    <property type="entry name" value="P-loop containing nucleoside triphosphate hydrolases"/>
    <property type="match status" value="1"/>
</dbReference>
<dbReference type="AlphaFoldDB" id="A0A4R2RJG3"/>
<dbReference type="Pfam" id="PF00005">
    <property type="entry name" value="ABC_tran"/>
    <property type="match status" value="1"/>
</dbReference>
<keyword evidence="2" id="KW-0547">Nucleotide-binding</keyword>
<dbReference type="GO" id="GO:0022857">
    <property type="term" value="F:transmembrane transporter activity"/>
    <property type="evidence" value="ECO:0007669"/>
    <property type="project" value="TreeGrafter"/>
</dbReference>
<evidence type="ECO:0000256" key="2">
    <source>
        <dbReference type="ARBA" id="ARBA00022741"/>
    </source>
</evidence>
<proteinExistence type="predicted"/>
<dbReference type="Proteomes" id="UP000294813">
    <property type="component" value="Unassembled WGS sequence"/>
</dbReference>
<dbReference type="InterPro" id="IPR017871">
    <property type="entry name" value="ABC_transporter-like_CS"/>
</dbReference>
<sequence>MITLQGIYKTYQMGAETVYALRDVDLQIGENEFIAIIGPSGSGKTTMMNILGCLDTPTTGCYELAGEEVSQLDDDQLADVRNRHIGFIYQSFNLLPKLTALQNVELPMIYAGAPAVERRQRAEQALINVGLKERMHHLPTEMSGGQRQRVAIARALVNNPVILLADEPTGNLDTKTGEEIMALFHRLHREGKTIVLVTHEPEISRQARRIITFRDGQIVADQMNEVTS</sequence>
<dbReference type="PROSITE" id="PS00211">
    <property type="entry name" value="ABC_TRANSPORTER_1"/>
    <property type="match status" value="1"/>
</dbReference>
<dbReference type="GO" id="GO:0098796">
    <property type="term" value="C:membrane protein complex"/>
    <property type="evidence" value="ECO:0007669"/>
    <property type="project" value="UniProtKB-ARBA"/>
</dbReference>
<dbReference type="EMBL" id="SLXT01000013">
    <property type="protein sequence ID" value="TCP63960.1"/>
    <property type="molecule type" value="Genomic_DNA"/>
</dbReference>
<dbReference type="GO" id="GO:0016887">
    <property type="term" value="F:ATP hydrolysis activity"/>
    <property type="evidence" value="ECO:0007669"/>
    <property type="project" value="InterPro"/>
</dbReference>
<dbReference type="GO" id="GO:0005886">
    <property type="term" value="C:plasma membrane"/>
    <property type="evidence" value="ECO:0007669"/>
    <property type="project" value="TreeGrafter"/>
</dbReference>
<dbReference type="SMART" id="SM00382">
    <property type="entry name" value="AAA"/>
    <property type="match status" value="1"/>
</dbReference>
<dbReference type="CDD" id="cd03255">
    <property type="entry name" value="ABC_MJ0796_LolCDE_FtsE"/>
    <property type="match status" value="1"/>
</dbReference>
<dbReference type="InterPro" id="IPR017911">
    <property type="entry name" value="MacB-like_ATP-bd"/>
</dbReference>
<evidence type="ECO:0000256" key="3">
    <source>
        <dbReference type="ARBA" id="ARBA00022840"/>
    </source>
</evidence>
<dbReference type="PANTHER" id="PTHR24220:SF86">
    <property type="entry name" value="ABC TRANSPORTER ABCH.1"/>
    <property type="match status" value="1"/>
</dbReference>
<dbReference type="Gene3D" id="3.40.50.300">
    <property type="entry name" value="P-loop containing nucleotide triphosphate hydrolases"/>
    <property type="match status" value="1"/>
</dbReference>
<dbReference type="PROSITE" id="PS50893">
    <property type="entry name" value="ABC_TRANSPORTER_2"/>
    <property type="match status" value="1"/>
</dbReference>
<comment type="caution">
    <text evidence="5">The sequence shown here is derived from an EMBL/GenBank/DDBJ whole genome shotgun (WGS) entry which is preliminary data.</text>
</comment>
<accession>A0A4R2RJG3</accession>
<dbReference type="PANTHER" id="PTHR24220">
    <property type="entry name" value="IMPORT ATP-BINDING PROTEIN"/>
    <property type="match status" value="1"/>
</dbReference>
<protein>
    <submittedName>
        <fullName evidence="5">Putative ABC transport system ATP-binding protein</fullName>
    </submittedName>
</protein>
<name>A0A4R2RJG3_9FIRM</name>
<dbReference type="InterPro" id="IPR003439">
    <property type="entry name" value="ABC_transporter-like_ATP-bd"/>
</dbReference>
<keyword evidence="6" id="KW-1185">Reference proteome</keyword>
<evidence type="ECO:0000256" key="1">
    <source>
        <dbReference type="ARBA" id="ARBA00022448"/>
    </source>
</evidence>
<dbReference type="InterPro" id="IPR015854">
    <property type="entry name" value="ABC_transpr_LolD-like"/>
</dbReference>
<dbReference type="InterPro" id="IPR027417">
    <property type="entry name" value="P-loop_NTPase"/>
</dbReference>
<organism evidence="5 6">
    <name type="scientific">Heliophilum fasciatum</name>
    <dbReference type="NCBI Taxonomy" id="35700"/>
    <lineage>
        <taxon>Bacteria</taxon>
        <taxon>Bacillati</taxon>
        <taxon>Bacillota</taxon>
        <taxon>Clostridia</taxon>
        <taxon>Eubacteriales</taxon>
        <taxon>Heliobacteriaceae</taxon>
        <taxon>Heliophilum</taxon>
    </lineage>
</organism>
<keyword evidence="1" id="KW-0813">Transport</keyword>
<evidence type="ECO:0000259" key="4">
    <source>
        <dbReference type="PROSITE" id="PS50893"/>
    </source>
</evidence>
<reference evidence="5 6" key="1">
    <citation type="submission" date="2019-03" db="EMBL/GenBank/DDBJ databases">
        <title>Genomic Encyclopedia of Type Strains, Phase IV (KMG-IV): sequencing the most valuable type-strain genomes for metagenomic binning, comparative biology and taxonomic classification.</title>
        <authorList>
            <person name="Goeker M."/>
        </authorList>
    </citation>
    <scope>NUCLEOTIDE SEQUENCE [LARGE SCALE GENOMIC DNA]</scope>
    <source>
        <strain evidence="5 6">DSM 11170</strain>
    </source>
</reference>
<evidence type="ECO:0000313" key="6">
    <source>
        <dbReference type="Proteomes" id="UP000294813"/>
    </source>
</evidence>